<evidence type="ECO:0000313" key="1">
    <source>
        <dbReference type="EMBL" id="QIJ71033.1"/>
    </source>
</evidence>
<dbReference type="EMBL" id="CP048877">
    <property type="protein sequence ID" value="QIJ71033.1"/>
    <property type="molecule type" value="Genomic_DNA"/>
</dbReference>
<evidence type="ECO:0000313" key="2">
    <source>
        <dbReference type="Proteomes" id="UP000502179"/>
    </source>
</evidence>
<dbReference type="InterPro" id="IPR015182">
    <property type="entry name" value="QH-AmDH_asu_heme-bd_dom"/>
</dbReference>
<dbReference type="KEGG" id="tav:G4V39_01540"/>
<dbReference type="AlphaFoldDB" id="A0A6G7PUC6"/>
<dbReference type="Proteomes" id="UP000502179">
    <property type="component" value="Chromosome"/>
</dbReference>
<dbReference type="Gene3D" id="1.10.760.10">
    <property type="entry name" value="Cytochrome c-like domain"/>
    <property type="match status" value="1"/>
</dbReference>
<dbReference type="GO" id="GO:0009055">
    <property type="term" value="F:electron transfer activity"/>
    <property type="evidence" value="ECO:0007669"/>
    <property type="project" value="InterPro"/>
</dbReference>
<dbReference type="RefSeq" id="WP_166031255.1">
    <property type="nucleotide sequence ID" value="NZ_CP048877.1"/>
</dbReference>
<accession>A0A6G7PUC6</accession>
<protein>
    <submittedName>
        <fullName evidence="1">Uncharacterized protein</fullName>
    </submittedName>
</protein>
<dbReference type="GO" id="GO:0020037">
    <property type="term" value="F:heme binding"/>
    <property type="evidence" value="ECO:0007669"/>
    <property type="project" value="InterPro"/>
</dbReference>
<reference evidence="1 2" key="1">
    <citation type="submission" date="2020-02" db="EMBL/GenBank/DDBJ databases">
        <title>Genome analysis of Thermosulfuriphilus ammonigenes ST65T, an anaerobic thermophilic chemolithoautotrophic bacterium isolated from a deep-sea hydrothermal vent.</title>
        <authorList>
            <person name="Slobodkina G."/>
            <person name="Allioux M."/>
            <person name="Merkel A."/>
            <person name="Alain K."/>
            <person name="Jebbar M."/>
            <person name="Slobodkin A."/>
        </authorList>
    </citation>
    <scope>NUCLEOTIDE SEQUENCE [LARGE SCALE GENOMIC DNA]</scope>
    <source>
        <strain evidence="1 2">ST65</strain>
    </source>
</reference>
<gene>
    <name evidence="1" type="ORF">G4V39_01540</name>
</gene>
<organism evidence="1 2">
    <name type="scientific">Thermosulfuriphilus ammonigenes</name>
    <dbReference type="NCBI Taxonomy" id="1936021"/>
    <lineage>
        <taxon>Bacteria</taxon>
        <taxon>Pseudomonadati</taxon>
        <taxon>Thermodesulfobacteriota</taxon>
        <taxon>Thermodesulfobacteria</taxon>
        <taxon>Thermodesulfobacteriales</taxon>
        <taxon>Thermodesulfobacteriaceae</taxon>
        <taxon>Thermosulfuriphilus</taxon>
    </lineage>
</organism>
<sequence>MAVFLLASIFLWACDRGPGENREVEALIKKRCTICHTTERIYKARQGRAWWEQTIDRMIRHGAELTSDERKEIIDFLSQRK</sequence>
<name>A0A6G7PUC6_9BACT</name>
<dbReference type="Pfam" id="PF09098">
    <property type="entry name" value="Dehyd-heme_bind"/>
    <property type="match status" value="1"/>
</dbReference>
<dbReference type="InterPro" id="IPR036909">
    <property type="entry name" value="Cyt_c-like_dom_sf"/>
</dbReference>
<keyword evidence="2" id="KW-1185">Reference proteome</keyword>
<proteinExistence type="predicted"/>
<dbReference type="SUPFAM" id="SSF46626">
    <property type="entry name" value="Cytochrome c"/>
    <property type="match status" value="1"/>
</dbReference>